<feature type="chain" id="PRO_5011007754" description="Thioredoxin domain-containing protein" evidence="2">
    <location>
        <begin position="28"/>
        <end position="167"/>
    </location>
</feature>
<evidence type="ECO:0000256" key="2">
    <source>
        <dbReference type="SAM" id="SignalP"/>
    </source>
</evidence>
<evidence type="ECO:0000256" key="1">
    <source>
        <dbReference type="SAM" id="MobiDB-lite"/>
    </source>
</evidence>
<evidence type="ECO:0000313" key="3">
    <source>
        <dbReference type="EMBL" id="ORX71371.1"/>
    </source>
</evidence>
<dbReference type="AlphaFoldDB" id="A0A1Y1WCX1"/>
<keyword evidence="2" id="KW-0732">Signal</keyword>
<organism evidence="3 4">
    <name type="scientific">Linderina pennispora</name>
    <dbReference type="NCBI Taxonomy" id="61395"/>
    <lineage>
        <taxon>Eukaryota</taxon>
        <taxon>Fungi</taxon>
        <taxon>Fungi incertae sedis</taxon>
        <taxon>Zoopagomycota</taxon>
        <taxon>Kickxellomycotina</taxon>
        <taxon>Kickxellomycetes</taxon>
        <taxon>Kickxellales</taxon>
        <taxon>Kickxellaceae</taxon>
        <taxon>Linderina</taxon>
    </lineage>
</organism>
<accession>A0A1Y1WCX1</accession>
<evidence type="ECO:0000313" key="4">
    <source>
        <dbReference type="Proteomes" id="UP000193922"/>
    </source>
</evidence>
<dbReference type="Gene3D" id="3.40.30.10">
    <property type="entry name" value="Glutaredoxin"/>
    <property type="match status" value="1"/>
</dbReference>
<name>A0A1Y1WCX1_9FUNG</name>
<feature type="compositionally biased region" description="Low complexity" evidence="1">
    <location>
        <begin position="149"/>
        <end position="167"/>
    </location>
</feature>
<comment type="caution">
    <text evidence="3">The sequence shown here is derived from an EMBL/GenBank/DDBJ whole genome shotgun (WGS) entry which is preliminary data.</text>
</comment>
<dbReference type="InterPro" id="IPR036249">
    <property type="entry name" value="Thioredoxin-like_sf"/>
</dbReference>
<dbReference type="RefSeq" id="XP_040744886.1">
    <property type="nucleotide sequence ID" value="XM_040883249.1"/>
</dbReference>
<protein>
    <recommendedName>
        <fullName evidence="5">Thioredoxin domain-containing protein</fullName>
    </recommendedName>
</protein>
<gene>
    <name evidence="3" type="ORF">DL89DRAFT_124559</name>
</gene>
<dbReference type="OrthoDB" id="5519112at2759"/>
<reference evidence="3 4" key="1">
    <citation type="submission" date="2016-07" db="EMBL/GenBank/DDBJ databases">
        <title>Pervasive Adenine N6-methylation of Active Genes in Fungi.</title>
        <authorList>
            <consortium name="DOE Joint Genome Institute"/>
            <person name="Mondo S.J."/>
            <person name="Dannebaum R.O."/>
            <person name="Kuo R.C."/>
            <person name="Labutti K."/>
            <person name="Haridas S."/>
            <person name="Kuo A."/>
            <person name="Salamov A."/>
            <person name="Ahrendt S.R."/>
            <person name="Lipzen A."/>
            <person name="Sullivan W."/>
            <person name="Andreopoulos W.B."/>
            <person name="Clum A."/>
            <person name="Lindquist E."/>
            <person name="Daum C."/>
            <person name="Ramamoorthy G.K."/>
            <person name="Gryganskyi A."/>
            <person name="Culley D."/>
            <person name="Magnuson J.K."/>
            <person name="James T.Y."/>
            <person name="O'Malley M.A."/>
            <person name="Stajich J.E."/>
            <person name="Spatafora J.W."/>
            <person name="Visel A."/>
            <person name="Grigoriev I.V."/>
        </authorList>
    </citation>
    <scope>NUCLEOTIDE SEQUENCE [LARGE SCALE GENOMIC DNA]</scope>
    <source>
        <strain evidence="3 4">ATCC 12442</strain>
    </source>
</reference>
<keyword evidence="4" id="KW-1185">Reference proteome</keyword>
<evidence type="ECO:0008006" key="5">
    <source>
        <dbReference type="Google" id="ProtNLM"/>
    </source>
</evidence>
<proteinExistence type="predicted"/>
<feature type="region of interest" description="Disordered" evidence="1">
    <location>
        <begin position="147"/>
        <end position="167"/>
    </location>
</feature>
<dbReference type="EMBL" id="MCFD01000004">
    <property type="protein sequence ID" value="ORX71371.1"/>
    <property type="molecule type" value="Genomic_DNA"/>
</dbReference>
<dbReference type="Proteomes" id="UP000193922">
    <property type="component" value="Unassembled WGS sequence"/>
</dbReference>
<dbReference type="GeneID" id="63799897"/>
<dbReference type="SUPFAM" id="SSF52833">
    <property type="entry name" value="Thioredoxin-like"/>
    <property type="match status" value="1"/>
</dbReference>
<feature type="signal peptide" evidence="2">
    <location>
        <begin position="1"/>
        <end position="27"/>
    </location>
</feature>
<sequence length="167" mass="18403">MLFSTRLLKGIAAAATIIVAQAAGATAQHNNVDEFGVPINADGTIIPERGIKEIAKAEFVEFLDSKSESLLIQFYDTDIDESKAAMEEYEVFAEKAAVRYPDLVVRKVNYKKDNYLTARLLLMQIPELRLLIKGEVVARWPGLRIQPASSRTSSRCPSGSRSSSSQP</sequence>